<dbReference type="InterPro" id="IPR011993">
    <property type="entry name" value="PH-like_dom_sf"/>
</dbReference>
<evidence type="ECO:0000313" key="10">
    <source>
        <dbReference type="Proteomes" id="UP001302812"/>
    </source>
</evidence>
<dbReference type="GO" id="GO:0006281">
    <property type="term" value="P:DNA repair"/>
    <property type="evidence" value="ECO:0007669"/>
    <property type="project" value="UniProtKB-KW"/>
</dbReference>
<sequence>MSRSTPRKSRHRHNASSSGPRQVAASDYESDAVYYMEHREAPPSKPPTRDNNELCLSVLRRYQPTIRSLLAVASNAVVYSFLESAGAWEKYGVEGTLFVCDQDPISAPGTGQVLPRVCVFVLNRRSMENLVVDLLRVSDCEMTGELLVFRLDGSDAADSTGGEDAGTGTGEKKVFGIWIHEDESNPRSVYTGLIMNAWQQARQALESYLQSAPEDSVAGNNGVSLSEAAGDATESDALAAGRRISSHSTDNYDVFADAWETQRKLVSSFDEWLVQRASKDGDRSGVISRVQRRLKDYEQWLQDAGMAKSAPDAIEPWSMEIRTLRSDAGFDIVVTGPRMNDKVVIAAKDEKEVEYLTSDEYLGYMVKICHAFEQAQRSLILLFKVAQQTNSESLKLSQPAEGTIQTHIRLLQEYNDVKDIGQQLIGLIAENQGVPIRTLYEGGQYGVTADD</sequence>
<protein>
    <submittedName>
        <fullName evidence="9">PH domain-like protein</fullName>
    </submittedName>
</protein>
<dbReference type="InterPro" id="IPR010760">
    <property type="entry name" value="DNA-repair_Swi5"/>
</dbReference>
<keyword evidence="7" id="KW-0234">DNA repair</keyword>
<evidence type="ECO:0000256" key="1">
    <source>
        <dbReference type="ARBA" id="ARBA00004496"/>
    </source>
</evidence>
<dbReference type="Gene3D" id="2.30.29.30">
    <property type="entry name" value="Pleckstrin-homology domain (PH domain)/Phosphotyrosine-binding domain (PTB)"/>
    <property type="match status" value="1"/>
</dbReference>
<evidence type="ECO:0000313" key="9">
    <source>
        <dbReference type="EMBL" id="KAK4114673.1"/>
    </source>
</evidence>
<evidence type="ECO:0000256" key="3">
    <source>
        <dbReference type="ARBA" id="ARBA00008778"/>
    </source>
</evidence>
<dbReference type="GO" id="GO:0031087">
    <property type="term" value="P:deadenylation-independent decapping of nuclear-transcribed mRNA"/>
    <property type="evidence" value="ECO:0007669"/>
    <property type="project" value="TreeGrafter"/>
</dbReference>
<proteinExistence type="inferred from homology"/>
<dbReference type="Gene3D" id="1.20.5.170">
    <property type="match status" value="1"/>
</dbReference>
<dbReference type="Pfam" id="PF07061">
    <property type="entry name" value="Swi5"/>
    <property type="match status" value="1"/>
</dbReference>
<dbReference type="CDD" id="cd13182">
    <property type="entry name" value="EVH1-like_Dcp1"/>
    <property type="match status" value="1"/>
</dbReference>
<dbReference type="SUPFAM" id="SSF50729">
    <property type="entry name" value="PH domain-like"/>
    <property type="match status" value="1"/>
</dbReference>
<reference evidence="9" key="1">
    <citation type="journal article" date="2023" name="Mol. Phylogenet. Evol.">
        <title>Genome-scale phylogeny and comparative genomics of the fungal order Sordariales.</title>
        <authorList>
            <person name="Hensen N."/>
            <person name="Bonometti L."/>
            <person name="Westerberg I."/>
            <person name="Brannstrom I.O."/>
            <person name="Guillou S."/>
            <person name="Cros-Aarteil S."/>
            <person name="Calhoun S."/>
            <person name="Haridas S."/>
            <person name="Kuo A."/>
            <person name="Mondo S."/>
            <person name="Pangilinan J."/>
            <person name="Riley R."/>
            <person name="LaButti K."/>
            <person name="Andreopoulos B."/>
            <person name="Lipzen A."/>
            <person name="Chen C."/>
            <person name="Yan M."/>
            <person name="Daum C."/>
            <person name="Ng V."/>
            <person name="Clum A."/>
            <person name="Steindorff A."/>
            <person name="Ohm R.A."/>
            <person name="Martin F."/>
            <person name="Silar P."/>
            <person name="Natvig D.O."/>
            <person name="Lalanne C."/>
            <person name="Gautier V."/>
            <person name="Ament-Velasquez S.L."/>
            <person name="Kruys A."/>
            <person name="Hutchinson M.I."/>
            <person name="Powell A.J."/>
            <person name="Barry K."/>
            <person name="Miller A.N."/>
            <person name="Grigoriev I.V."/>
            <person name="Debuchy R."/>
            <person name="Gladieux P."/>
            <person name="Hiltunen Thoren M."/>
            <person name="Johannesson H."/>
        </authorList>
    </citation>
    <scope>NUCLEOTIDE SEQUENCE</scope>
    <source>
        <strain evidence="9">CBS 508.74</strain>
    </source>
</reference>
<dbReference type="GeneID" id="89940789"/>
<evidence type="ECO:0000256" key="8">
    <source>
        <dbReference type="SAM" id="MobiDB-lite"/>
    </source>
</evidence>
<dbReference type="GO" id="GO:0000932">
    <property type="term" value="C:P-body"/>
    <property type="evidence" value="ECO:0007669"/>
    <property type="project" value="TreeGrafter"/>
</dbReference>
<feature type="region of interest" description="Disordered" evidence="8">
    <location>
        <begin position="1"/>
        <end position="26"/>
    </location>
</feature>
<keyword evidence="5" id="KW-0507">mRNA processing</keyword>
<dbReference type="GO" id="GO:0000290">
    <property type="term" value="P:deadenylation-dependent decapping of nuclear-transcribed mRNA"/>
    <property type="evidence" value="ECO:0007669"/>
    <property type="project" value="InterPro"/>
</dbReference>
<dbReference type="GO" id="GO:0003729">
    <property type="term" value="F:mRNA binding"/>
    <property type="evidence" value="ECO:0007669"/>
    <property type="project" value="TreeGrafter"/>
</dbReference>
<feature type="compositionally biased region" description="Basic residues" evidence="8">
    <location>
        <begin position="1"/>
        <end position="14"/>
    </location>
</feature>
<evidence type="ECO:0000256" key="4">
    <source>
        <dbReference type="ARBA" id="ARBA00022490"/>
    </source>
</evidence>
<evidence type="ECO:0000256" key="6">
    <source>
        <dbReference type="ARBA" id="ARBA00022763"/>
    </source>
</evidence>
<gene>
    <name evidence="9" type="ORF">N656DRAFT_788122</name>
</gene>
<dbReference type="GO" id="GO:0008047">
    <property type="term" value="F:enzyme activator activity"/>
    <property type="evidence" value="ECO:0007669"/>
    <property type="project" value="InterPro"/>
</dbReference>
<evidence type="ECO:0000256" key="5">
    <source>
        <dbReference type="ARBA" id="ARBA00022664"/>
    </source>
</evidence>
<dbReference type="GO" id="GO:0006397">
    <property type="term" value="P:mRNA processing"/>
    <property type="evidence" value="ECO:0007669"/>
    <property type="project" value="UniProtKB-KW"/>
</dbReference>
<dbReference type="InterPro" id="IPR010334">
    <property type="entry name" value="Dcp1"/>
</dbReference>
<dbReference type="RefSeq" id="XP_064672243.1">
    <property type="nucleotide sequence ID" value="XM_064816664.1"/>
</dbReference>
<organism evidence="9 10">
    <name type="scientific">Canariomyces notabilis</name>
    <dbReference type="NCBI Taxonomy" id="2074819"/>
    <lineage>
        <taxon>Eukaryota</taxon>
        <taxon>Fungi</taxon>
        <taxon>Dikarya</taxon>
        <taxon>Ascomycota</taxon>
        <taxon>Pezizomycotina</taxon>
        <taxon>Sordariomycetes</taxon>
        <taxon>Sordariomycetidae</taxon>
        <taxon>Sordariales</taxon>
        <taxon>Chaetomiaceae</taxon>
        <taxon>Canariomyces</taxon>
    </lineage>
</organism>
<dbReference type="AlphaFoldDB" id="A0AAN6THR7"/>
<keyword evidence="6" id="KW-0227">DNA damage</keyword>
<comment type="similarity">
    <text evidence="3">Belongs to the DCP1 family.</text>
</comment>
<comment type="subcellular location">
    <subcellularLocation>
        <location evidence="1">Cytoplasm</location>
    </subcellularLocation>
</comment>
<dbReference type="Pfam" id="PF06058">
    <property type="entry name" value="DCP1"/>
    <property type="match status" value="1"/>
</dbReference>
<keyword evidence="4" id="KW-0963">Cytoplasm</keyword>
<dbReference type="EMBL" id="MU853336">
    <property type="protein sequence ID" value="KAK4114673.1"/>
    <property type="molecule type" value="Genomic_DNA"/>
</dbReference>
<name>A0AAN6THR7_9PEZI</name>
<comment type="similarity">
    <text evidence="2">Belongs to the SWI5/SAE3 family.</text>
</comment>
<dbReference type="PANTHER" id="PTHR16290:SF0">
    <property type="entry name" value="DECAPPING PROTEIN 1, ISOFORM A"/>
    <property type="match status" value="1"/>
</dbReference>
<keyword evidence="10" id="KW-1185">Reference proteome</keyword>
<accession>A0AAN6THR7</accession>
<dbReference type="Proteomes" id="UP001302812">
    <property type="component" value="Unassembled WGS sequence"/>
</dbReference>
<evidence type="ECO:0000256" key="2">
    <source>
        <dbReference type="ARBA" id="ARBA00008060"/>
    </source>
</evidence>
<comment type="caution">
    <text evidence="9">The sequence shown here is derived from an EMBL/GenBank/DDBJ whole genome shotgun (WGS) entry which is preliminary data.</text>
</comment>
<reference evidence="9" key="2">
    <citation type="submission" date="2023-05" db="EMBL/GenBank/DDBJ databases">
        <authorList>
            <consortium name="Lawrence Berkeley National Laboratory"/>
            <person name="Steindorff A."/>
            <person name="Hensen N."/>
            <person name="Bonometti L."/>
            <person name="Westerberg I."/>
            <person name="Brannstrom I.O."/>
            <person name="Guillou S."/>
            <person name="Cros-Aarteil S."/>
            <person name="Calhoun S."/>
            <person name="Haridas S."/>
            <person name="Kuo A."/>
            <person name="Mondo S."/>
            <person name="Pangilinan J."/>
            <person name="Riley R."/>
            <person name="Labutti K."/>
            <person name="Andreopoulos B."/>
            <person name="Lipzen A."/>
            <person name="Chen C."/>
            <person name="Yanf M."/>
            <person name="Daum C."/>
            <person name="Ng V."/>
            <person name="Clum A."/>
            <person name="Ohm R."/>
            <person name="Martin F."/>
            <person name="Silar P."/>
            <person name="Natvig D."/>
            <person name="Lalanne C."/>
            <person name="Gautier V."/>
            <person name="Ament-Velasquez S.L."/>
            <person name="Kruys A."/>
            <person name="Hutchinson M.I."/>
            <person name="Powell A.J."/>
            <person name="Barry K."/>
            <person name="Miller A.N."/>
            <person name="Grigoriev I.V."/>
            <person name="Debuchy R."/>
            <person name="Gladieux P."/>
            <person name="Thoren M.H."/>
            <person name="Johannesson H."/>
        </authorList>
    </citation>
    <scope>NUCLEOTIDE SEQUENCE</scope>
    <source>
        <strain evidence="9">CBS 508.74</strain>
    </source>
</reference>
<dbReference type="PANTHER" id="PTHR16290">
    <property type="entry name" value="TRANSCRIPTION FACTOR SMIF DECAPPING ENZYME DCP1"/>
    <property type="match status" value="1"/>
</dbReference>
<evidence type="ECO:0000256" key="7">
    <source>
        <dbReference type="ARBA" id="ARBA00023204"/>
    </source>
</evidence>